<organism evidence="4 5">
    <name type="scientific">Enterococcus dongliensis</name>
    <dbReference type="NCBI Taxonomy" id="2559925"/>
    <lineage>
        <taxon>Bacteria</taxon>
        <taxon>Bacillati</taxon>
        <taxon>Bacillota</taxon>
        <taxon>Bacilli</taxon>
        <taxon>Lactobacillales</taxon>
        <taxon>Enterococcaceae</taxon>
        <taxon>Enterococcus</taxon>
    </lineage>
</organism>
<dbReference type="GO" id="GO:0004462">
    <property type="term" value="F:lactoylglutathione lyase activity"/>
    <property type="evidence" value="ECO:0007669"/>
    <property type="project" value="InterPro"/>
</dbReference>
<protein>
    <submittedName>
        <fullName evidence="4">VOC family protein</fullName>
    </submittedName>
</protein>
<dbReference type="PROSITE" id="PS51819">
    <property type="entry name" value="VOC"/>
    <property type="match status" value="1"/>
</dbReference>
<dbReference type="InterPro" id="IPR037478">
    <property type="entry name" value="YwkD-like_dom"/>
</dbReference>
<dbReference type="EMBL" id="JARPYR010000011">
    <property type="protein sequence ID" value="MDT2596739.1"/>
    <property type="molecule type" value="Genomic_DNA"/>
</dbReference>
<evidence type="ECO:0000313" key="5">
    <source>
        <dbReference type="Proteomes" id="UP001245561"/>
    </source>
</evidence>
<evidence type="ECO:0000256" key="1">
    <source>
        <dbReference type="ARBA" id="ARBA00022723"/>
    </source>
</evidence>
<dbReference type="PANTHER" id="PTHR36113">
    <property type="entry name" value="LYASE, PUTATIVE-RELATED-RELATED"/>
    <property type="match status" value="1"/>
</dbReference>
<dbReference type="InterPro" id="IPR018146">
    <property type="entry name" value="Glyoxalase_1_CS"/>
</dbReference>
<feature type="domain" description="VOC" evidence="2">
    <location>
        <begin position="8"/>
        <end position="129"/>
    </location>
</feature>
<dbReference type="CDD" id="cd08352">
    <property type="entry name" value="VOC_Bs_YwkD_like"/>
    <property type="match status" value="1"/>
</dbReference>
<keyword evidence="1" id="KW-0479">Metal-binding</keyword>
<dbReference type="AlphaFoldDB" id="A0AAW8TLG3"/>
<keyword evidence="6" id="KW-1185">Reference proteome</keyword>
<dbReference type="PANTHER" id="PTHR36113:SF6">
    <property type="entry name" value="FOSFOMYCIN RESISTANCE PROTEIN FOSX"/>
    <property type="match status" value="1"/>
</dbReference>
<evidence type="ECO:0000313" key="6">
    <source>
        <dbReference type="Proteomes" id="UP001256547"/>
    </source>
</evidence>
<dbReference type="InterPro" id="IPR029068">
    <property type="entry name" value="Glyas_Bleomycin-R_OHBP_Dase"/>
</dbReference>
<dbReference type="SUPFAM" id="SSF54593">
    <property type="entry name" value="Glyoxalase/Bleomycin resistance protein/Dihydroxybiphenyl dioxygenase"/>
    <property type="match status" value="1"/>
</dbReference>
<dbReference type="GeneID" id="86909642"/>
<dbReference type="RefSeq" id="WP_311800575.1">
    <property type="nucleotide sequence ID" value="NZ_JARPYR010000011.1"/>
</dbReference>
<proteinExistence type="predicted"/>
<evidence type="ECO:0000313" key="4">
    <source>
        <dbReference type="EMBL" id="MDT2636571.1"/>
    </source>
</evidence>
<dbReference type="GO" id="GO:0046872">
    <property type="term" value="F:metal ion binding"/>
    <property type="evidence" value="ECO:0007669"/>
    <property type="project" value="UniProtKB-KW"/>
</dbReference>
<accession>A0AAW8TLG3</accession>
<dbReference type="Proteomes" id="UP001245561">
    <property type="component" value="Unassembled WGS sequence"/>
</dbReference>
<dbReference type="InterPro" id="IPR037523">
    <property type="entry name" value="VOC_core"/>
</dbReference>
<dbReference type="EMBL" id="JARPYT010000003">
    <property type="protein sequence ID" value="MDT2636571.1"/>
    <property type="molecule type" value="Genomic_DNA"/>
</dbReference>
<dbReference type="Pfam" id="PF00903">
    <property type="entry name" value="Glyoxalase"/>
    <property type="match status" value="1"/>
</dbReference>
<gene>
    <name evidence="4" type="ORF">P7D36_03450</name>
    <name evidence="3" type="ORF">P7D39_06960</name>
</gene>
<comment type="caution">
    <text evidence="4">The sequence shown here is derived from an EMBL/GenBank/DDBJ whole genome shotgun (WGS) entry which is preliminary data.</text>
</comment>
<dbReference type="InterPro" id="IPR051332">
    <property type="entry name" value="Fosfomycin_Res_Enzymes"/>
</dbReference>
<dbReference type="Gene3D" id="3.10.180.10">
    <property type="entry name" value="2,3-Dihydroxybiphenyl 1,2-Dioxygenase, domain 1"/>
    <property type="match status" value="1"/>
</dbReference>
<evidence type="ECO:0000259" key="2">
    <source>
        <dbReference type="PROSITE" id="PS51819"/>
    </source>
</evidence>
<evidence type="ECO:0000313" key="3">
    <source>
        <dbReference type="EMBL" id="MDT2596739.1"/>
    </source>
</evidence>
<dbReference type="PROSITE" id="PS00934">
    <property type="entry name" value="GLYOXALASE_I_1"/>
    <property type="match status" value="1"/>
</dbReference>
<dbReference type="InterPro" id="IPR004360">
    <property type="entry name" value="Glyas_Fos-R_dOase_dom"/>
</dbReference>
<sequence>MQPPDFSVIHHIAIIVSDYQQARHFYVDILGLPIIRENYRAERQDYKLDLQLAGAELEIFAVQNPPQRPSFPEAAGLRHLAFKTADIEATVAYLTEHGVECEPLRTDDFTGEKMTFFFDPDGLPLELHE</sequence>
<dbReference type="Proteomes" id="UP001256547">
    <property type="component" value="Unassembled WGS sequence"/>
</dbReference>
<reference evidence="4 6" key="1">
    <citation type="submission" date="2023-03" db="EMBL/GenBank/DDBJ databases">
        <authorList>
            <person name="Shen W."/>
            <person name="Cai J."/>
        </authorList>
    </citation>
    <scope>NUCLEOTIDE SEQUENCE</scope>
    <source>
        <strain evidence="4">P55-2</strain>
        <strain evidence="3 6">P72-2</strain>
    </source>
</reference>
<name>A0AAW8TLG3_9ENTE</name>